<reference evidence="13" key="2">
    <citation type="journal article" date="2021" name="Microbiome">
        <title>Successional dynamics and alternative stable states in a saline activated sludge microbial community over 9 years.</title>
        <authorList>
            <person name="Wang Y."/>
            <person name="Ye J."/>
            <person name="Ju F."/>
            <person name="Liu L."/>
            <person name="Boyd J.A."/>
            <person name="Deng Y."/>
            <person name="Parks D.H."/>
            <person name="Jiang X."/>
            <person name="Yin X."/>
            <person name="Woodcroft B.J."/>
            <person name="Tyson G.W."/>
            <person name="Hugenholtz P."/>
            <person name="Polz M.F."/>
            <person name="Zhang T."/>
        </authorList>
    </citation>
    <scope>NUCLEOTIDE SEQUENCE</scope>
    <source>
        <strain evidence="13">HKST-UBA02</strain>
    </source>
</reference>
<keyword evidence="5 9" id="KW-0812">Transmembrane</keyword>
<dbReference type="EMBL" id="JAGQHS010000077">
    <property type="protein sequence ID" value="MCA9757023.1"/>
    <property type="molecule type" value="Genomic_DNA"/>
</dbReference>
<evidence type="ECO:0000256" key="3">
    <source>
        <dbReference type="ARBA" id="ARBA00022475"/>
    </source>
</evidence>
<keyword evidence="9" id="KW-0808">Transferase</keyword>
<dbReference type="PRINTS" id="PR00864">
    <property type="entry name" value="PREPILNPTASE"/>
</dbReference>
<keyword evidence="9" id="KW-0511">Multifunctional enzyme</keyword>
<evidence type="ECO:0000256" key="2">
    <source>
        <dbReference type="ARBA" id="ARBA00005801"/>
    </source>
</evidence>
<evidence type="ECO:0000313" key="13">
    <source>
        <dbReference type="EMBL" id="MCA9757023.1"/>
    </source>
</evidence>
<dbReference type="PANTHER" id="PTHR30487">
    <property type="entry name" value="TYPE 4 PREPILIN-LIKE PROTEINS LEADER PEPTIDE-PROCESSING ENZYME"/>
    <property type="match status" value="1"/>
</dbReference>
<feature type="transmembrane region" description="Helical" evidence="10">
    <location>
        <begin position="95"/>
        <end position="113"/>
    </location>
</feature>
<evidence type="ECO:0000256" key="5">
    <source>
        <dbReference type="ARBA" id="ARBA00022692"/>
    </source>
</evidence>
<comment type="function">
    <text evidence="9">Plays an essential role in type IV pili and type II pseudopili formation by proteolytically removing the leader sequence from substrate proteins and subsequently monomethylating the alpha-amino group of the newly exposed N-terminal phenylalanine.</text>
</comment>
<dbReference type="EC" id="3.4.23.43" evidence="9"/>
<feature type="transmembrane region" description="Helical" evidence="10">
    <location>
        <begin position="134"/>
        <end position="161"/>
    </location>
</feature>
<feature type="domain" description="Prepilin type IV endopeptidase peptidase" evidence="11">
    <location>
        <begin position="100"/>
        <end position="205"/>
    </location>
</feature>
<feature type="transmembrane region" description="Helical" evidence="10">
    <location>
        <begin position="181"/>
        <end position="210"/>
    </location>
</feature>
<keyword evidence="9" id="KW-0489">Methyltransferase</keyword>
<feature type="transmembrane region" description="Helical" evidence="10">
    <location>
        <begin position="222"/>
        <end position="244"/>
    </location>
</feature>
<gene>
    <name evidence="13" type="ORF">KDA27_14560</name>
</gene>
<evidence type="ECO:0000256" key="6">
    <source>
        <dbReference type="ARBA" id="ARBA00022989"/>
    </source>
</evidence>
<keyword evidence="3" id="KW-1003">Cell membrane</keyword>
<dbReference type="Proteomes" id="UP000739538">
    <property type="component" value="Unassembled WGS sequence"/>
</dbReference>
<comment type="catalytic activity">
    <reaction evidence="9">
        <text>Typically cleaves a -Gly-|-Phe- bond to release an N-terminal, basic peptide of 5-8 residues from type IV prepilin, and then N-methylates the new N-terminal amino group, the methyl donor being S-adenosyl-L-methionine.</text>
        <dbReference type="EC" id="3.4.23.43"/>
    </reaction>
</comment>
<dbReference type="GO" id="GO:0006465">
    <property type="term" value="P:signal peptide processing"/>
    <property type="evidence" value="ECO:0007669"/>
    <property type="project" value="TreeGrafter"/>
</dbReference>
<keyword evidence="7 10" id="KW-0472">Membrane</keyword>
<reference evidence="13" key="1">
    <citation type="submission" date="2020-04" db="EMBL/GenBank/DDBJ databases">
        <authorList>
            <person name="Zhang T."/>
        </authorList>
    </citation>
    <scope>NUCLEOTIDE SEQUENCE</scope>
    <source>
        <strain evidence="13">HKST-UBA02</strain>
    </source>
</reference>
<dbReference type="InterPro" id="IPR000045">
    <property type="entry name" value="Prepilin_IV_endopep_pep"/>
</dbReference>
<dbReference type="GO" id="GO:0004190">
    <property type="term" value="F:aspartic-type endopeptidase activity"/>
    <property type="evidence" value="ECO:0007669"/>
    <property type="project" value="UniProtKB-EC"/>
</dbReference>
<evidence type="ECO:0000256" key="9">
    <source>
        <dbReference type="RuleBase" id="RU003794"/>
    </source>
</evidence>
<dbReference type="InterPro" id="IPR010627">
    <property type="entry name" value="Prepilin_pept_A24_N"/>
</dbReference>
<dbReference type="Pfam" id="PF01478">
    <property type="entry name" value="Peptidase_A24"/>
    <property type="match status" value="1"/>
</dbReference>
<protein>
    <recommendedName>
        <fullName evidence="9">Prepilin leader peptidase/N-methyltransferase</fullName>
        <ecNumber evidence="9">2.1.1.-</ecNumber>
        <ecNumber evidence="9">3.4.23.43</ecNumber>
    </recommendedName>
</protein>
<dbReference type="GO" id="GO:0008168">
    <property type="term" value="F:methyltransferase activity"/>
    <property type="evidence" value="ECO:0007669"/>
    <property type="project" value="UniProtKB-KW"/>
</dbReference>
<dbReference type="GO" id="GO:0005886">
    <property type="term" value="C:plasma membrane"/>
    <property type="evidence" value="ECO:0007669"/>
    <property type="project" value="UniProtKB-SubCell"/>
</dbReference>
<keyword evidence="9" id="KW-0645">Protease</keyword>
<evidence type="ECO:0000256" key="10">
    <source>
        <dbReference type="SAM" id="Phobius"/>
    </source>
</evidence>
<dbReference type="EC" id="2.1.1.-" evidence="9"/>
<dbReference type="GO" id="GO:0032259">
    <property type="term" value="P:methylation"/>
    <property type="evidence" value="ECO:0007669"/>
    <property type="project" value="UniProtKB-KW"/>
</dbReference>
<keyword evidence="6 10" id="KW-1133">Transmembrane helix</keyword>
<dbReference type="InterPro" id="IPR050882">
    <property type="entry name" value="Prepilin_peptidase/N-MTase"/>
</dbReference>
<dbReference type="AlphaFoldDB" id="A0A956NFN2"/>
<evidence type="ECO:0000256" key="8">
    <source>
        <dbReference type="RuleBase" id="RU003793"/>
    </source>
</evidence>
<comment type="similarity">
    <text evidence="2 8">Belongs to the peptidase A24 family.</text>
</comment>
<name>A0A956NFN2_UNCEI</name>
<evidence type="ECO:0000256" key="7">
    <source>
        <dbReference type="ARBA" id="ARBA00023136"/>
    </source>
</evidence>
<keyword evidence="4" id="KW-0997">Cell inner membrane</keyword>
<proteinExistence type="inferred from homology"/>
<evidence type="ECO:0000256" key="4">
    <source>
        <dbReference type="ARBA" id="ARBA00022519"/>
    </source>
</evidence>
<sequence>MPVVLAFGLCIGSFLNVVIYRLPLGLSLVHPPSRCGSCETPIRWYHNVPVFGWLFLRGRCAACGARISPRYPFVELLGGLLFALAAFAFPTPLESFAAAFVCLSLLVVFFIDLDHRIIPDEISLGGTVLGLVLAHWRIGLVPALVAATLGAGSLFAVGWLYEKARGRQGMGLGDVKLAAMLGAFLGLEGLILTVLLASFLGALTGMGLIWAQRGSGVTALPFGSFLAPAAVLALVWGPSIWSWYLGFFPQGAN</sequence>
<dbReference type="PANTHER" id="PTHR30487:SF0">
    <property type="entry name" value="PREPILIN LEADER PEPTIDASE_N-METHYLTRANSFERASE-RELATED"/>
    <property type="match status" value="1"/>
</dbReference>
<feature type="domain" description="Prepilin peptidase A24 N-terminal" evidence="12">
    <location>
        <begin position="7"/>
        <end position="89"/>
    </location>
</feature>
<feature type="transmembrane region" description="Helical" evidence="10">
    <location>
        <begin position="71"/>
        <end position="89"/>
    </location>
</feature>
<evidence type="ECO:0000256" key="1">
    <source>
        <dbReference type="ARBA" id="ARBA00004429"/>
    </source>
</evidence>
<feature type="transmembrane region" description="Helical" evidence="10">
    <location>
        <begin position="6"/>
        <end position="24"/>
    </location>
</feature>
<keyword evidence="9" id="KW-0378">Hydrolase</keyword>
<accession>A0A956NFN2</accession>
<dbReference type="Gene3D" id="1.20.120.1220">
    <property type="match status" value="1"/>
</dbReference>
<dbReference type="InterPro" id="IPR014032">
    <property type="entry name" value="Peptidase_A24A_bac"/>
</dbReference>
<evidence type="ECO:0000313" key="14">
    <source>
        <dbReference type="Proteomes" id="UP000739538"/>
    </source>
</evidence>
<organism evidence="13 14">
    <name type="scientific">Eiseniibacteriota bacterium</name>
    <dbReference type="NCBI Taxonomy" id="2212470"/>
    <lineage>
        <taxon>Bacteria</taxon>
        <taxon>Candidatus Eiseniibacteriota</taxon>
    </lineage>
</organism>
<dbReference type="Pfam" id="PF06750">
    <property type="entry name" value="A24_N_bact"/>
    <property type="match status" value="1"/>
</dbReference>
<evidence type="ECO:0000259" key="11">
    <source>
        <dbReference type="Pfam" id="PF01478"/>
    </source>
</evidence>
<comment type="caution">
    <text evidence="13">The sequence shown here is derived from an EMBL/GenBank/DDBJ whole genome shotgun (WGS) entry which is preliminary data.</text>
</comment>
<comment type="subcellular location">
    <subcellularLocation>
        <location evidence="1">Cell inner membrane</location>
        <topology evidence="1">Multi-pass membrane protein</topology>
    </subcellularLocation>
    <subcellularLocation>
        <location evidence="9">Cell membrane</location>
        <topology evidence="9">Multi-pass membrane protein</topology>
    </subcellularLocation>
</comment>
<evidence type="ECO:0000259" key="12">
    <source>
        <dbReference type="Pfam" id="PF06750"/>
    </source>
</evidence>